<evidence type="ECO:0000259" key="1">
    <source>
        <dbReference type="Pfam" id="PF07238"/>
    </source>
</evidence>
<dbReference type="AlphaFoldDB" id="A0AAD0L8Z9"/>
<dbReference type="EMBL" id="CP030750">
    <property type="protein sequence ID" value="AXA24384.1"/>
    <property type="molecule type" value="Genomic_DNA"/>
</dbReference>
<dbReference type="Pfam" id="PF07238">
    <property type="entry name" value="PilZ"/>
    <property type="match status" value="1"/>
</dbReference>
<accession>A0AAD0L8Z9</accession>
<feature type="domain" description="PilZ" evidence="1">
    <location>
        <begin position="13"/>
        <end position="86"/>
    </location>
</feature>
<dbReference type="GO" id="GO:0035438">
    <property type="term" value="F:cyclic-di-GMP binding"/>
    <property type="evidence" value="ECO:0007669"/>
    <property type="project" value="InterPro"/>
</dbReference>
<dbReference type="Proteomes" id="UP000251617">
    <property type="component" value="Chromosome"/>
</dbReference>
<name>A0AAD0L8Z9_PSEPU</name>
<organism evidence="2 3">
    <name type="scientific">Pseudomonas putida</name>
    <name type="common">Arthrobacter siderocapsulatus</name>
    <dbReference type="NCBI Taxonomy" id="303"/>
    <lineage>
        <taxon>Bacteria</taxon>
        <taxon>Pseudomonadati</taxon>
        <taxon>Pseudomonadota</taxon>
        <taxon>Gammaproteobacteria</taxon>
        <taxon>Pseudomonadales</taxon>
        <taxon>Pseudomonadaceae</taxon>
        <taxon>Pseudomonas</taxon>
    </lineage>
</organism>
<evidence type="ECO:0000313" key="3">
    <source>
        <dbReference type="Proteomes" id="UP000251617"/>
    </source>
</evidence>
<sequence length="175" mass="19147">MCGFLPHPDGIPLELNLRPSPSLFRRHLHTLGLGGIACNHPRAYRRGTAVEVVIPSLGAQARYAGYVAWCQQLDAGYRVGIAFTDDQALFGARMGEQVCHIHHYCQVHQQHDLHGEQAQVLAQQWIAQHGAEFSEAALVGEHSLMSPPSASPLRDPCIAIGLQGSSRTARAPFQR</sequence>
<reference evidence="2 3" key="1">
    <citation type="submission" date="2018-06" db="EMBL/GenBank/DDBJ databases">
        <title>The genome of Pseudomonas putida NX-1, a lignin degrader.</title>
        <authorList>
            <person name="Xu Z."/>
        </authorList>
    </citation>
    <scope>NUCLEOTIDE SEQUENCE [LARGE SCALE GENOMIC DNA]</scope>
    <source>
        <strain evidence="2 3">NX-1</strain>
    </source>
</reference>
<protein>
    <submittedName>
        <fullName evidence="2">PilZ domain-containing protein</fullName>
    </submittedName>
</protein>
<dbReference type="InterPro" id="IPR009875">
    <property type="entry name" value="PilZ_domain"/>
</dbReference>
<evidence type="ECO:0000313" key="2">
    <source>
        <dbReference type="EMBL" id="AXA24384.1"/>
    </source>
</evidence>
<proteinExistence type="predicted"/>
<gene>
    <name evidence="2" type="ORF">C1S65_09765</name>
</gene>